<organism evidence="4 5">
    <name type="scientific">Limosilactobacillus oris PB013-T2-3</name>
    <dbReference type="NCBI Taxonomy" id="908339"/>
    <lineage>
        <taxon>Bacteria</taxon>
        <taxon>Bacillati</taxon>
        <taxon>Bacillota</taxon>
        <taxon>Bacilli</taxon>
        <taxon>Lactobacillales</taxon>
        <taxon>Lactobacillaceae</taxon>
        <taxon>Limosilactobacillus</taxon>
    </lineage>
</organism>
<dbReference type="SUPFAM" id="SSF100950">
    <property type="entry name" value="NagB/RpiA/CoA transferase-like"/>
    <property type="match status" value="1"/>
</dbReference>
<dbReference type="eggNOG" id="COG0120">
    <property type="taxonomic scope" value="Bacteria"/>
</dbReference>
<dbReference type="Gene3D" id="3.30.70.260">
    <property type="match status" value="1"/>
</dbReference>
<comment type="caution">
    <text evidence="4">The sequence shown here is derived from an EMBL/GenBank/DDBJ whole genome shotgun (WGS) entry which is preliminary data.</text>
</comment>
<dbReference type="CDD" id="cd01398">
    <property type="entry name" value="RPI_A"/>
    <property type="match status" value="1"/>
</dbReference>
<feature type="binding site" evidence="3">
    <location>
        <begin position="84"/>
        <end position="87"/>
    </location>
    <ligand>
        <name>substrate</name>
    </ligand>
</feature>
<dbReference type="AlphaFoldDB" id="E3C7W3"/>
<dbReference type="PANTHER" id="PTHR11934">
    <property type="entry name" value="RIBOSE-5-PHOSPHATE ISOMERASE"/>
    <property type="match status" value="1"/>
</dbReference>
<feature type="binding site" evidence="3">
    <location>
        <begin position="97"/>
        <end position="100"/>
    </location>
    <ligand>
        <name>substrate</name>
    </ligand>
</feature>
<comment type="similarity">
    <text evidence="3">Belongs to the ribose 5-phosphate isomerase family.</text>
</comment>
<dbReference type="InterPro" id="IPR037171">
    <property type="entry name" value="NagB/RpiA_transferase-like"/>
</dbReference>
<accession>E3C7W3</accession>
<dbReference type="InterPro" id="IPR004788">
    <property type="entry name" value="Ribose5P_isomerase_type_A"/>
</dbReference>
<name>E3C7W3_9LACO</name>
<feature type="binding site" evidence="3">
    <location>
        <begin position="28"/>
        <end position="31"/>
    </location>
    <ligand>
        <name>substrate</name>
    </ligand>
</feature>
<comment type="catalytic activity">
    <reaction evidence="1 3">
        <text>aldehydo-D-ribose 5-phosphate = D-ribulose 5-phosphate</text>
        <dbReference type="Rhea" id="RHEA:14657"/>
        <dbReference type="ChEBI" id="CHEBI:58121"/>
        <dbReference type="ChEBI" id="CHEBI:58273"/>
        <dbReference type="EC" id="5.3.1.6"/>
    </reaction>
</comment>
<dbReference type="Proteomes" id="UP000003070">
    <property type="component" value="Unassembled WGS sequence"/>
</dbReference>
<dbReference type="HAMAP" id="MF_00170">
    <property type="entry name" value="Rib_5P_isom_A"/>
    <property type="match status" value="1"/>
</dbReference>
<evidence type="ECO:0000256" key="3">
    <source>
        <dbReference type="HAMAP-Rule" id="MF_00170"/>
    </source>
</evidence>
<dbReference type="InterPro" id="IPR020672">
    <property type="entry name" value="Ribose5P_isomerase_typA_subgr"/>
</dbReference>
<dbReference type="RefSeq" id="WP_003712877.1">
    <property type="nucleotide sequence ID" value="NZ_AEKL01000048.1"/>
</dbReference>
<dbReference type="OrthoDB" id="5870696at2"/>
<evidence type="ECO:0000313" key="5">
    <source>
        <dbReference type="Proteomes" id="UP000003070"/>
    </source>
</evidence>
<keyword evidence="2 3" id="KW-0413">Isomerase</keyword>
<gene>
    <name evidence="3 4" type="primary">rpiA</name>
    <name evidence="4" type="ORF">HMPREF9265_1360</name>
</gene>
<dbReference type="NCBIfam" id="NF001924">
    <property type="entry name" value="PRK00702.1"/>
    <property type="match status" value="1"/>
</dbReference>
<dbReference type="GO" id="GO:0009052">
    <property type="term" value="P:pentose-phosphate shunt, non-oxidative branch"/>
    <property type="evidence" value="ECO:0007669"/>
    <property type="project" value="UniProtKB-UniRule"/>
</dbReference>
<comment type="subunit">
    <text evidence="3">Homodimer.</text>
</comment>
<comment type="function">
    <text evidence="3">Catalyzes the reversible conversion of ribose-5-phosphate to ribulose 5-phosphate.</text>
</comment>
<comment type="pathway">
    <text evidence="3">Carbohydrate degradation; pentose phosphate pathway; D-ribose 5-phosphate from D-ribulose 5-phosphate (non-oxidative stage): step 1/1.</text>
</comment>
<protein>
    <recommendedName>
        <fullName evidence="3">Ribose-5-phosphate isomerase A</fullName>
        <ecNumber evidence="3">5.3.1.6</ecNumber>
    </recommendedName>
    <alternativeName>
        <fullName evidence="3">Phosphoriboisomerase A</fullName>
        <shortName evidence="3">PRI</shortName>
    </alternativeName>
</protein>
<evidence type="ECO:0000256" key="2">
    <source>
        <dbReference type="ARBA" id="ARBA00023235"/>
    </source>
</evidence>
<dbReference type="UniPathway" id="UPA00115">
    <property type="reaction ID" value="UER00412"/>
</dbReference>
<dbReference type="EMBL" id="AEKL01000048">
    <property type="protein sequence ID" value="EFQ53193.1"/>
    <property type="molecule type" value="Genomic_DNA"/>
</dbReference>
<dbReference type="Pfam" id="PF06026">
    <property type="entry name" value="Rib_5-P_isom_A"/>
    <property type="match status" value="1"/>
</dbReference>
<feature type="binding site" evidence="3">
    <location>
        <position position="124"/>
    </location>
    <ligand>
        <name>substrate</name>
    </ligand>
</feature>
<dbReference type="Gene3D" id="3.40.50.1360">
    <property type="match status" value="1"/>
</dbReference>
<evidence type="ECO:0000313" key="4">
    <source>
        <dbReference type="EMBL" id="EFQ53193.1"/>
    </source>
</evidence>
<evidence type="ECO:0000256" key="1">
    <source>
        <dbReference type="ARBA" id="ARBA00001713"/>
    </source>
</evidence>
<dbReference type="NCBIfam" id="TIGR00021">
    <property type="entry name" value="rpiA"/>
    <property type="match status" value="1"/>
</dbReference>
<reference evidence="4 5" key="1">
    <citation type="submission" date="2010-10" db="EMBL/GenBank/DDBJ databases">
        <authorList>
            <person name="Durkin A.S."/>
            <person name="Madupu R."/>
            <person name="Torralba M."/>
            <person name="Gillis M."/>
            <person name="Methe B."/>
            <person name="Sutton G."/>
            <person name="Nelson K.E."/>
        </authorList>
    </citation>
    <scope>NUCLEOTIDE SEQUENCE [LARGE SCALE GENOMIC DNA]</scope>
    <source>
        <strain evidence="4 5">PB013-T2-3</strain>
    </source>
</reference>
<sequence>MNQNELKALVGQAAVRFIEDGMIVSLGTGSTVRYMVDALGKRVQEEGLNVIGVTTSNRMTAQAQSLGITIKDIDEVDHIDLCIDGADEIDTDFNGIKGGGGALLWEKIVNNASTKRIWIVDESKLVKRIGNFGVPVEVIPFGAQHVFNYFAKQGYHPAWRLTDDGAKYRTDEKNFIIDLKVGEIADPKALAEDLIHTVGVVEHGLFLNQVDQVIVGRQDGPEVLDMN</sequence>
<dbReference type="PANTHER" id="PTHR11934:SF0">
    <property type="entry name" value="RIBOSE-5-PHOSPHATE ISOMERASE"/>
    <property type="match status" value="1"/>
</dbReference>
<dbReference type="GO" id="GO:0005829">
    <property type="term" value="C:cytosol"/>
    <property type="evidence" value="ECO:0007669"/>
    <property type="project" value="TreeGrafter"/>
</dbReference>
<dbReference type="GO" id="GO:0004751">
    <property type="term" value="F:ribose-5-phosphate isomerase activity"/>
    <property type="evidence" value="ECO:0007669"/>
    <property type="project" value="UniProtKB-UniRule"/>
</dbReference>
<dbReference type="SUPFAM" id="SSF75445">
    <property type="entry name" value="D-ribose-5-phosphate isomerase (RpiA), lid domain"/>
    <property type="match status" value="1"/>
</dbReference>
<proteinExistence type="inferred from homology"/>
<dbReference type="FunFam" id="3.40.50.1360:FF:000001">
    <property type="entry name" value="Ribose-5-phosphate isomerase A"/>
    <property type="match status" value="1"/>
</dbReference>
<dbReference type="GO" id="GO:0006014">
    <property type="term" value="P:D-ribose metabolic process"/>
    <property type="evidence" value="ECO:0007669"/>
    <property type="project" value="TreeGrafter"/>
</dbReference>
<feature type="active site" description="Proton acceptor" evidence="3">
    <location>
        <position position="106"/>
    </location>
</feature>
<dbReference type="EC" id="5.3.1.6" evidence="3"/>